<keyword evidence="2" id="KW-1185">Reference proteome</keyword>
<dbReference type="AlphaFoldDB" id="A0A2A6BAL3"/>
<evidence type="ECO:0000313" key="2">
    <source>
        <dbReference type="Proteomes" id="UP000005239"/>
    </source>
</evidence>
<gene>
    <name evidence="1" type="primary">WBGene00104642</name>
</gene>
<evidence type="ECO:0000313" key="1">
    <source>
        <dbReference type="EnsemblMetazoa" id="PPA15088.1"/>
    </source>
</evidence>
<sequence>MLVLCLLVLPFIRSQSETTAETSDEFLDRFNVIAKGISEAVGVMGNCSSSIFEKFVKNDKDATFAKLKSCVKEQMDFEKSFKEPLQNYQKQFQKLVEAEQAALSTMLDMFNNGTAREIEKVNATRTRLGEKASKIGEKLEHFGQNMMNNLKSFGVSLKESDFVQGMKKTMDDMKDRVTNMFDKIKNFFGW</sequence>
<proteinExistence type="predicted"/>
<reference evidence="2" key="1">
    <citation type="journal article" date="2008" name="Nat. Genet.">
        <title>The Pristionchus pacificus genome provides a unique perspective on nematode lifestyle and parasitism.</title>
        <authorList>
            <person name="Dieterich C."/>
            <person name="Clifton S.W."/>
            <person name="Schuster L.N."/>
            <person name="Chinwalla A."/>
            <person name="Delehaunty K."/>
            <person name="Dinkelacker I."/>
            <person name="Fulton L."/>
            <person name="Fulton R."/>
            <person name="Godfrey J."/>
            <person name="Minx P."/>
            <person name="Mitreva M."/>
            <person name="Roeseler W."/>
            <person name="Tian H."/>
            <person name="Witte H."/>
            <person name="Yang S.P."/>
            <person name="Wilson R.K."/>
            <person name="Sommer R.J."/>
        </authorList>
    </citation>
    <scope>NUCLEOTIDE SEQUENCE [LARGE SCALE GENOMIC DNA]</scope>
    <source>
        <strain evidence="2">PS312</strain>
    </source>
</reference>
<accession>A0A2A6BAL3</accession>
<name>A0A2A6BAL3_PRIPA</name>
<organism evidence="1 2">
    <name type="scientific">Pristionchus pacificus</name>
    <name type="common">Parasitic nematode worm</name>
    <dbReference type="NCBI Taxonomy" id="54126"/>
    <lineage>
        <taxon>Eukaryota</taxon>
        <taxon>Metazoa</taxon>
        <taxon>Ecdysozoa</taxon>
        <taxon>Nematoda</taxon>
        <taxon>Chromadorea</taxon>
        <taxon>Rhabditida</taxon>
        <taxon>Rhabditina</taxon>
        <taxon>Diplogasteromorpha</taxon>
        <taxon>Diplogasteroidea</taxon>
        <taxon>Neodiplogasteridae</taxon>
        <taxon>Pristionchus</taxon>
    </lineage>
</organism>
<accession>A0A8R1UCL1</accession>
<protein>
    <submittedName>
        <fullName evidence="1">Uncharacterized protein</fullName>
    </submittedName>
</protein>
<reference evidence="1" key="2">
    <citation type="submission" date="2022-06" db="UniProtKB">
        <authorList>
            <consortium name="EnsemblMetazoa"/>
        </authorList>
    </citation>
    <scope>IDENTIFICATION</scope>
    <source>
        <strain evidence="1">PS312</strain>
    </source>
</reference>
<dbReference type="Proteomes" id="UP000005239">
    <property type="component" value="Unassembled WGS sequence"/>
</dbReference>
<dbReference type="EnsemblMetazoa" id="PPA15088.1">
    <property type="protein sequence ID" value="PPA15088.1"/>
    <property type="gene ID" value="WBGene00104642"/>
</dbReference>